<evidence type="ECO:0000313" key="2">
    <source>
        <dbReference type="EMBL" id="WNL13895.1"/>
    </source>
</evidence>
<evidence type="ECO:0000313" key="4">
    <source>
        <dbReference type="EMBL" id="WNL20234.1"/>
    </source>
</evidence>
<dbReference type="EMBL" id="CP134849">
    <property type="protein sequence ID" value="WNL18099.1"/>
    <property type="molecule type" value="Genomic_DNA"/>
</dbReference>
<name>A0AA96CQ84_9BACT</name>
<dbReference type="EMBL" id="CP134850">
    <property type="protein sequence ID" value="WNL20234.1"/>
    <property type="molecule type" value="Genomic_DNA"/>
</dbReference>
<dbReference type="AlphaFoldDB" id="A0AA96CQ84"/>
<gene>
    <name evidence="2" type="ORF">RJG51_07600</name>
    <name evidence="1" type="ORF">RJG52_00575</name>
    <name evidence="3" type="ORF">RJG53_05680</name>
    <name evidence="5" type="ORF">RJG55_00580</name>
    <name evidence="4" type="ORF">RJG56_05530</name>
    <name evidence="6" type="ORF">RJG57_10740</name>
</gene>
<evidence type="ECO:0000313" key="5">
    <source>
        <dbReference type="EMBL" id="WNL23597.1"/>
    </source>
</evidence>
<proteinExistence type="predicted"/>
<dbReference type="EMBL" id="CP134852">
    <property type="protein sequence ID" value="WNL25511.1"/>
    <property type="molecule type" value="Genomic_DNA"/>
</dbReference>
<protein>
    <submittedName>
        <fullName evidence="2">SIR2 family protein</fullName>
    </submittedName>
</protein>
<dbReference type="EMBL" id="CP134851">
    <property type="protein sequence ID" value="WNL23597.1"/>
    <property type="molecule type" value="Genomic_DNA"/>
</dbReference>
<organism evidence="2">
    <name type="scientific">Arcobacter sp. AZ-2023</name>
    <dbReference type="NCBI Taxonomy" id="3074453"/>
    <lineage>
        <taxon>Bacteria</taxon>
        <taxon>Pseudomonadati</taxon>
        <taxon>Campylobacterota</taxon>
        <taxon>Epsilonproteobacteria</taxon>
        <taxon>Campylobacterales</taxon>
        <taxon>Arcobacteraceae</taxon>
        <taxon>Arcobacter</taxon>
    </lineage>
</organism>
<evidence type="ECO:0000313" key="1">
    <source>
        <dbReference type="EMBL" id="WNL12577.1"/>
    </source>
</evidence>
<sequence>MSSLLVGNGINNISNNINWKELLIDLTRSIDKENIINLDKKPFLHIYEEIYTRAKKYSSTEEITLKQQIARKLKDMNRNQFHEKILNLNFNNILTTNYDYNFTPYATGIKTKETKYSLYRYQMYNNTKIWHIHGEINAPESIMIGYEHYMSSIHNIQINQKENQKENKKISWIDIFLNDNIYILGLGLDFGEIDLWWLLSYRNRLILDNKIQKNKVIYIKNKKLISSSINLSEEEKINNILKNKEEKAKIEMLKVFGVEIKEIIFENNYIDYYNQVIQFLKTDSIN</sequence>
<dbReference type="Pfam" id="PF13289">
    <property type="entry name" value="SIR2_2"/>
    <property type="match status" value="1"/>
</dbReference>
<evidence type="ECO:0000313" key="3">
    <source>
        <dbReference type="EMBL" id="WNL18099.1"/>
    </source>
</evidence>
<reference evidence="3" key="1">
    <citation type="submission" date="2023-09" db="EMBL/GenBank/DDBJ databases">
        <title>Arcobacter tbilisiensis sp. nov. isolated from chicken meat in Tbilisi, Georgia.</title>
        <authorList>
            <person name="Matthias R."/>
            <person name="Zautner A.E."/>
        </authorList>
    </citation>
    <scope>NUCLEOTIDE SEQUENCE</scope>
    <source>
        <strain evidence="6">LEO 70</strain>
        <strain evidence="5">LEO 74</strain>
        <strain evidence="4">LEO 79</strain>
        <strain evidence="3">LEO 99</strain>
    </source>
</reference>
<accession>A0AA96CQ84</accession>
<evidence type="ECO:0000313" key="6">
    <source>
        <dbReference type="EMBL" id="WNL25511.1"/>
    </source>
</evidence>
<dbReference type="EMBL" id="CP134844">
    <property type="protein sequence ID" value="WNL12577.1"/>
    <property type="molecule type" value="Genomic_DNA"/>
</dbReference>
<dbReference type="EMBL" id="CP134845">
    <property type="protein sequence ID" value="WNL13895.1"/>
    <property type="molecule type" value="Genomic_DNA"/>
</dbReference>
<reference evidence="2" key="2">
    <citation type="submission" date="2023-09" db="EMBL/GenBank/DDBJ databases">
        <title>Characterization of Arcobacter Isolates from Retail Chicken Sold in Supermarkets in Tbilisi, Georgia.</title>
        <authorList>
            <person name="Matthias R."/>
            <person name="Zautner A.E."/>
        </authorList>
    </citation>
    <scope>NUCLEOTIDE SEQUENCE</scope>
    <source>
        <strain evidence="2">LEO 108</strain>
        <strain evidence="1">LEO 109</strain>
    </source>
</reference>